<sequence length="138" mass="16383">LMDEIEEIRRNLRLLNQPTHREVFHNDEENTDRRTEVTIEKCIITTIDPYGYTQQQVVLKTPIHMIDIEDVPSTSSGRGVYDRMERGENRRNDDEDDDDDDILSEETLEWLEMASETTFDMAAQNQDYMDQLRALRSW</sequence>
<keyword evidence="2" id="KW-1185">Reference proteome</keyword>
<feature type="compositionally biased region" description="Acidic residues" evidence="1">
    <location>
        <begin position="94"/>
        <end position="105"/>
    </location>
</feature>
<organism evidence="2 3">
    <name type="scientific">Heligmosomoides polygyrus</name>
    <name type="common">Parasitic roundworm</name>
    <dbReference type="NCBI Taxonomy" id="6339"/>
    <lineage>
        <taxon>Eukaryota</taxon>
        <taxon>Metazoa</taxon>
        <taxon>Ecdysozoa</taxon>
        <taxon>Nematoda</taxon>
        <taxon>Chromadorea</taxon>
        <taxon>Rhabditida</taxon>
        <taxon>Rhabditina</taxon>
        <taxon>Rhabditomorpha</taxon>
        <taxon>Strongyloidea</taxon>
        <taxon>Heligmosomidae</taxon>
        <taxon>Heligmosomoides</taxon>
    </lineage>
</organism>
<protein>
    <submittedName>
        <fullName evidence="3">Kinesin motor domain-containing protein</fullName>
    </submittedName>
</protein>
<name>A0A183F8Z2_HELPZ</name>
<dbReference type="AlphaFoldDB" id="A0A183F8Z2"/>
<evidence type="ECO:0000256" key="1">
    <source>
        <dbReference type="SAM" id="MobiDB-lite"/>
    </source>
</evidence>
<accession>A0A183F8Z2</accession>
<reference evidence="3" key="1">
    <citation type="submission" date="2019-09" db="UniProtKB">
        <authorList>
            <consortium name="WormBaseParasite"/>
        </authorList>
    </citation>
    <scope>IDENTIFICATION</scope>
</reference>
<dbReference type="Proteomes" id="UP000050761">
    <property type="component" value="Unassembled WGS sequence"/>
</dbReference>
<evidence type="ECO:0000313" key="3">
    <source>
        <dbReference type="WBParaSite" id="HPBE_0000263401-mRNA-1"/>
    </source>
</evidence>
<evidence type="ECO:0000313" key="2">
    <source>
        <dbReference type="Proteomes" id="UP000050761"/>
    </source>
</evidence>
<proteinExistence type="predicted"/>
<feature type="compositionally biased region" description="Basic and acidic residues" evidence="1">
    <location>
        <begin position="80"/>
        <end position="93"/>
    </location>
</feature>
<dbReference type="WBParaSite" id="HPBE_0000263401-mRNA-1">
    <property type="protein sequence ID" value="HPBE_0000263401-mRNA-1"/>
    <property type="gene ID" value="HPBE_0000263401"/>
</dbReference>
<feature type="region of interest" description="Disordered" evidence="1">
    <location>
        <begin position="70"/>
        <end position="105"/>
    </location>
</feature>